<reference evidence="2" key="1">
    <citation type="submission" date="2022-11" db="UniProtKB">
        <authorList>
            <consortium name="WormBaseParasite"/>
        </authorList>
    </citation>
    <scope>IDENTIFICATION</scope>
</reference>
<dbReference type="Proteomes" id="UP000887578">
    <property type="component" value="Unplaced"/>
</dbReference>
<evidence type="ECO:0000313" key="2">
    <source>
        <dbReference type="WBParaSite" id="PDA_v2.g25308.t1"/>
    </source>
</evidence>
<protein>
    <submittedName>
        <fullName evidence="2">Uncharacterized protein</fullName>
    </submittedName>
</protein>
<sequence>MGYSWFQVFNDYKFGTNVVEKFGAFKSNLWLTTEFHLCSGKLPFYKSLLPKIIRCDNIISRLYLYRSENLKFEYFTKLTESGKVKRLEICETKIVGSQNAIVPIEEIFKYALYASAIMINPAFLTKQTLKILNSSKHGCKLGDLSLHGINNMLDVDDFLEFKKVVYFNN</sequence>
<keyword evidence="1" id="KW-1185">Reference proteome</keyword>
<evidence type="ECO:0000313" key="1">
    <source>
        <dbReference type="Proteomes" id="UP000887578"/>
    </source>
</evidence>
<dbReference type="AlphaFoldDB" id="A0A914QDP3"/>
<dbReference type="WBParaSite" id="PDA_v2.g25308.t1">
    <property type="protein sequence ID" value="PDA_v2.g25308.t1"/>
    <property type="gene ID" value="PDA_v2.g25308"/>
</dbReference>
<accession>A0A914QDP3</accession>
<name>A0A914QDP3_9BILA</name>
<proteinExistence type="predicted"/>
<organism evidence="1 2">
    <name type="scientific">Panagrolaimus davidi</name>
    <dbReference type="NCBI Taxonomy" id="227884"/>
    <lineage>
        <taxon>Eukaryota</taxon>
        <taxon>Metazoa</taxon>
        <taxon>Ecdysozoa</taxon>
        <taxon>Nematoda</taxon>
        <taxon>Chromadorea</taxon>
        <taxon>Rhabditida</taxon>
        <taxon>Tylenchina</taxon>
        <taxon>Panagrolaimomorpha</taxon>
        <taxon>Panagrolaimoidea</taxon>
        <taxon>Panagrolaimidae</taxon>
        <taxon>Panagrolaimus</taxon>
    </lineage>
</organism>